<comment type="subcellular location">
    <subcellularLocation>
        <location evidence="7">Cytoplasm</location>
    </subcellularLocation>
    <subcellularLocation>
        <location evidence="7">Nucleus</location>
        <location evidence="7">Nucleolus</location>
    </subcellularLocation>
    <subcellularLocation>
        <location evidence="1 7">Nucleus</location>
    </subcellularLocation>
</comment>
<keyword evidence="7" id="KW-0238">DNA-binding</keyword>
<keyword evidence="4 7" id="KW-0698">rRNA processing</keyword>
<dbReference type="Proteomes" id="UP000694924">
    <property type="component" value="Unplaced"/>
</dbReference>
<sequence length="142" mass="16996">MDVDYKDLSHDEELILRLKQFHEATLKFEEKLDLINNPDLYDKLSNSDKIKYNLLMSYSLNSMFWMYLRTKGIDPSKHQIKNENDRLKKSMIRAKQIEDKKTLMPRINKNAAKRFIRNSLWESKVNDKDNNTVIQPTVKNFN</sequence>
<comment type="function">
    <text evidence="7">Plays a role in the recruitment of the exosome to pre-rRNA to mediate the 3'-5' end processing of the 5.8S rRNA.</text>
</comment>
<dbReference type="Pfam" id="PF04000">
    <property type="entry name" value="Sas10_Utp3"/>
    <property type="match status" value="1"/>
</dbReference>
<comment type="similarity">
    <text evidence="2 7">Belongs to the C1D family.</text>
</comment>
<dbReference type="InterPro" id="IPR011082">
    <property type="entry name" value="Exosome-assoc_fac/DNA_repair"/>
</dbReference>
<evidence type="ECO:0000256" key="3">
    <source>
        <dbReference type="ARBA" id="ARBA00015212"/>
    </source>
</evidence>
<protein>
    <recommendedName>
        <fullName evidence="3 7">Nuclear nucleic acid-binding protein C1D</fullName>
    </recommendedName>
</protein>
<reference evidence="9" key="1">
    <citation type="submission" date="2025-08" db="UniProtKB">
        <authorList>
            <consortium name="RefSeq"/>
        </authorList>
    </citation>
    <scope>IDENTIFICATION</scope>
    <source>
        <tissue evidence="9">Whole body</tissue>
    </source>
</reference>
<dbReference type="RefSeq" id="XP_015172159.1">
    <property type="nucleotide sequence ID" value="XM_015316673.1"/>
</dbReference>
<dbReference type="PANTHER" id="PTHR15341:SF3">
    <property type="entry name" value="NUCLEAR NUCLEIC ACID-BINDING PROTEIN C1D"/>
    <property type="match status" value="1"/>
</dbReference>
<name>A0ABM1HW22_POLDO</name>
<keyword evidence="6 7" id="KW-0539">Nucleus</keyword>
<comment type="subunit">
    <text evidence="7">Monomer and homodimer.</text>
</comment>
<evidence type="ECO:0000313" key="9">
    <source>
        <dbReference type="RefSeq" id="XP_015172159.1"/>
    </source>
</evidence>
<dbReference type="PANTHER" id="PTHR15341">
    <property type="entry name" value="SUN-COR STEROID HORMONE RECEPTOR CO-REPRESSOR"/>
    <property type="match status" value="1"/>
</dbReference>
<keyword evidence="7" id="KW-0963">Cytoplasm</keyword>
<gene>
    <name evidence="9" type="primary">LOC107064246</name>
</gene>
<organism evidence="8 9">
    <name type="scientific">Polistes dominula</name>
    <name type="common">European paper wasp</name>
    <name type="synonym">Vespa dominula</name>
    <dbReference type="NCBI Taxonomy" id="743375"/>
    <lineage>
        <taxon>Eukaryota</taxon>
        <taxon>Metazoa</taxon>
        <taxon>Ecdysozoa</taxon>
        <taxon>Arthropoda</taxon>
        <taxon>Hexapoda</taxon>
        <taxon>Insecta</taxon>
        <taxon>Pterygota</taxon>
        <taxon>Neoptera</taxon>
        <taxon>Endopterygota</taxon>
        <taxon>Hymenoptera</taxon>
        <taxon>Apocrita</taxon>
        <taxon>Aculeata</taxon>
        <taxon>Vespoidea</taxon>
        <taxon>Vespidae</taxon>
        <taxon>Polistinae</taxon>
        <taxon>Polistini</taxon>
        <taxon>Polistes</taxon>
    </lineage>
</organism>
<evidence type="ECO:0000256" key="6">
    <source>
        <dbReference type="ARBA" id="ARBA00023242"/>
    </source>
</evidence>
<evidence type="ECO:0000256" key="2">
    <source>
        <dbReference type="ARBA" id="ARBA00009154"/>
    </source>
</evidence>
<keyword evidence="5 7" id="KW-0694">RNA-binding</keyword>
<dbReference type="GeneID" id="107064246"/>
<keyword evidence="8" id="KW-1185">Reference proteome</keyword>
<evidence type="ECO:0000256" key="7">
    <source>
        <dbReference type="RuleBase" id="RU368003"/>
    </source>
</evidence>
<dbReference type="InterPro" id="IPR007146">
    <property type="entry name" value="Sas10/Utp3/C1D"/>
</dbReference>
<evidence type="ECO:0000313" key="8">
    <source>
        <dbReference type="Proteomes" id="UP000694924"/>
    </source>
</evidence>
<evidence type="ECO:0000256" key="1">
    <source>
        <dbReference type="ARBA" id="ARBA00004123"/>
    </source>
</evidence>
<accession>A0ABM1HW22</accession>
<evidence type="ECO:0000256" key="4">
    <source>
        <dbReference type="ARBA" id="ARBA00022552"/>
    </source>
</evidence>
<proteinExistence type="inferred from homology"/>
<evidence type="ECO:0000256" key="5">
    <source>
        <dbReference type="ARBA" id="ARBA00022884"/>
    </source>
</evidence>